<protein>
    <submittedName>
        <fullName evidence="3">Uncharacterized protein</fullName>
    </submittedName>
</protein>
<feature type="transmembrane region" description="Helical" evidence="1">
    <location>
        <begin position="151"/>
        <end position="173"/>
    </location>
</feature>
<feature type="chain" id="PRO_5030160669" evidence="2">
    <location>
        <begin position="18"/>
        <end position="178"/>
    </location>
</feature>
<dbReference type="AlphaFoldDB" id="A0A6V0KBZ3"/>
<gene>
    <name evidence="3" type="ORF">BRAN1462_LOCUS50034</name>
</gene>
<accession>A0A6V0KBZ3</accession>
<feature type="signal peptide" evidence="2">
    <location>
        <begin position="1"/>
        <end position="17"/>
    </location>
</feature>
<evidence type="ECO:0000256" key="2">
    <source>
        <dbReference type="SAM" id="SignalP"/>
    </source>
</evidence>
<evidence type="ECO:0000313" key="3">
    <source>
        <dbReference type="EMBL" id="CAD9630867.1"/>
    </source>
</evidence>
<evidence type="ECO:0000256" key="1">
    <source>
        <dbReference type="SAM" id="Phobius"/>
    </source>
</evidence>
<name>A0A6V0KBZ3_9DINO</name>
<keyword evidence="1" id="KW-0472">Membrane</keyword>
<keyword evidence="2" id="KW-0732">Signal</keyword>
<sequence length="178" mass="18742">MHSRVVALVAFASVAWADKSAAAPAEVVPRRLRNGTSVAPQFAADGDASGKGQALADSGGHCSTLQQTLQRHVEDKCGGINKPVVCVYATVRGPDVDLCARDTTAGYIQENPFVKFTDYPCDATLDFKLSTGHFEGTGGITCSWVFTPLSVGLIVAAVVLALLCLCCCCYGCFKCVCR</sequence>
<keyword evidence="1" id="KW-0812">Transmembrane</keyword>
<proteinExistence type="predicted"/>
<keyword evidence="1" id="KW-1133">Transmembrane helix</keyword>
<dbReference type="EMBL" id="HBGW01078744">
    <property type="protein sequence ID" value="CAD9630867.1"/>
    <property type="molecule type" value="Transcribed_RNA"/>
</dbReference>
<organism evidence="3">
    <name type="scientific">Zooxanthella nutricula</name>
    <dbReference type="NCBI Taxonomy" id="1333877"/>
    <lineage>
        <taxon>Eukaryota</taxon>
        <taxon>Sar</taxon>
        <taxon>Alveolata</taxon>
        <taxon>Dinophyceae</taxon>
        <taxon>Peridiniales</taxon>
        <taxon>Peridiniales incertae sedis</taxon>
        <taxon>Zooxanthella</taxon>
    </lineage>
</organism>
<reference evidence="3" key="1">
    <citation type="submission" date="2021-01" db="EMBL/GenBank/DDBJ databases">
        <authorList>
            <person name="Corre E."/>
            <person name="Pelletier E."/>
            <person name="Niang G."/>
            <person name="Scheremetjew M."/>
            <person name="Finn R."/>
            <person name="Kale V."/>
            <person name="Holt S."/>
            <person name="Cochrane G."/>
            <person name="Meng A."/>
            <person name="Brown T."/>
            <person name="Cohen L."/>
        </authorList>
    </citation>
    <scope>NUCLEOTIDE SEQUENCE</scope>
    <source>
        <strain evidence="3">RCC3387</strain>
    </source>
</reference>